<proteinExistence type="predicted"/>
<organism evidence="2 3">
    <name type="scientific">Cercophora newfieldiana</name>
    <dbReference type="NCBI Taxonomy" id="92897"/>
    <lineage>
        <taxon>Eukaryota</taxon>
        <taxon>Fungi</taxon>
        <taxon>Dikarya</taxon>
        <taxon>Ascomycota</taxon>
        <taxon>Pezizomycotina</taxon>
        <taxon>Sordariomycetes</taxon>
        <taxon>Sordariomycetidae</taxon>
        <taxon>Sordariales</taxon>
        <taxon>Lasiosphaeriaceae</taxon>
        <taxon>Cercophora</taxon>
    </lineage>
</organism>
<evidence type="ECO:0000313" key="2">
    <source>
        <dbReference type="EMBL" id="KAK0639425.1"/>
    </source>
</evidence>
<dbReference type="AlphaFoldDB" id="A0AA40CIC2"/>
<dbReference type="EMBL" id="JAULSV010000007">
    <property type="protein sequence ID" value="KAK0639425.1"/>
    <property type="molecule type" value="Genomic_DNA"/>
</dbReference>
<evidence type="ECO:0000256" key="1">
    <source>
        <dbReference type="SAM" id="MobiDB-lite"/>
    </source>
</evidence>
<evidence type="ECO:0000313" key="3">
    <source>
        <dbReference type="Proteomes" id="UP001174936"/>
    </source>
</evidence>
<reference evidence="2" key="1">
    <citation type="submission" date="2023-06" db="EMBL/GenBank/DDBJ databases">
        <title>Genome-scale phylogeny and comparative genomics of the fungal order Sordariales.</title>
        <authorList>
            <consortium name="Lawrence Berkeley National Laboratory"/>
            <person name="Hensen N."/>
            <person name="Bonometti L."/>
            <person name="Westerberg I."/>
            <person name="Brannstrom I.O."/>
            <person name="Guillou S."/>
            <person name="Cros-Aarteil S."/>
            <person name="Calhoun S."/>
            <person name="Haridas S."/>
            <person name="Kuo A."/>
            <person name="Mondo S."/>
            <person name="Pangilinan J."/>
            <person name="Riley R."/>
            <person name="Labutti K."/>
            <person name="Andreopoulos B."/>
            <person name="Lipzen A."/>
            <person name="Chen C."/>
            <person name="Yanf M."/>
            <person name="Daum C."/>
            <person name="Ng V."/>
            <person name="Clum A."/>
            <person name="Steindorff A."/>
            <person name="Ohm R."/>
            <person name="Martin F."/>
            <person name="Silar P."/>
            <person name="Natvig D."/>
            <person name="Lalanne C."/>
            <person name="Gautier V."/>
            <person name="Ament-Velasquez S.L."/>
            <person name="Kruys A."/>
            <person name="Hutchinson M.I."/>
            <person name="Powell A.J."/>
            <person name="Barry K."/>
            <person name="Miller A.N."/>
            <person name="Grigoriev I.V."/>
            <person name="Debuchy R."/>
            <person name="Gladieux P."/>
            <person name="Thoren M.H."/>
            <person name="Johannesson H."/>
        </authorList>
    </citation>
    <scope>NUCLEOTIDE SEQUENCE</scope>
    <source>
        <strain evidence="2">SMH2532-1</strain>
    </source>
</reference>
<gene>
    <name evidence="2" type="ORF">B0T16DRAFT_243777</name>
</gene>
<sequence length="206" mass="22831">MIARGRIRDSMDDPEGPTNHSPGSPCLARWTLSSVWEPLRRDSDGGLPVRQGGLPPCVAPLAAPHSLRAGNCRRMACHGEEGCMAEEKSKERQTCTRSHGGRKIAMLLQFRLSQKRHPRCPSVFGAEALQRCAAGCRRRSWQPGVPECYAVERVYHGFVGRVRRENNASPPSLLCCSAGSERRLSIAHVCLFRRNFPGPWTFGNRG</sequence>
<protein>
    <submittedName>
        <fullName evidence="2">Uncharacterized protein</fullName>
    </submittedName>
</protein>
<feature type="compositionally biased region" description="Basic and acidic residues" evidence="1">
    <location>
        <begin position="1"/>
        <end position="11"/>
    </location>
</feature>
<dbReference type="Proteomes" id="UP001174936">
    <property type="component" value="Unassembled WGS sequence"/>
</dbReference>
<accession>A0AA40CIC2</accession>
<comment type="caution">
    <text evidence="2">The sequence shown here is derived from an EMBL/GenBank/DDBJ whole genome shotgun (WGS) entry which is preliminary data.</text>
</comment>
<name>A0AA40CIC2_9PEZI</name>
<feature type="region of interest" description="Disordered" evidence="1">
    <location>
        <begin position="1"/>
        <end position="25"/>
    </location>
</feature>
<keyword evidence="3" id="KW-1185">Reference proteome</keyword>